<evidence type="ECO:0000313" key="3">
    <source>
        <dbReference type="EMBL" id="SUS04692.1"/>
    </source>
</evidence>
<dbReference type="EMBL" id="UIDG01000046">
    <property type="protein sequence ID" value="SUS04692.1"/>
    <property type="molecule type" value="Genomic_DNA"/>
</dbReference>
<protein>
    <recommendedName>
        <fullName evidence="2">DDE domain-containing protein</fullName>
    </recommendedName>
</protein>
<reference evidence="3" key="1">
    <citation type="submission" date="2018-07" db="EMBL/GenBank/DDBJ databases">
        <authorList>
            <person name="Quirk P.G."/>
            <person name="Krulwich T.A."/>
        </authorList>
    </citation>
    <scope>NUCLEOTIDE SEQUENCE</scope>
</reference>
<dbReference type="Pfam" id="PF13610">
    <property type="entry name" value="DDE_Tnp_IS240"/>
    <property type="match status" value="1"/>
</dbReference>
<sequence>MARRRSRGRGARGFGHEAAGPQGCPEVSETHDETLWPALVDRHRWSPLVQRGDEVDRHFRTPRMGQWLNNRAENSHQPFRRREAAMAGFRDFKTLQKFASVHASIHNLFNLERHLNRRPIFKQNRSAALAEWYQLAA</sequence>
<dbReference type="AlphaFoldDB" id="A0A380T954"/>
<feature type="domain" description="DDE" evidence="2">
    <location>
        <begin position="64"/>
        <end position="109"/>
    </location>
</feature>
<name>A0A380T954_9ZZZZ</name>
<feature type="region of interest" description="Disordered" evidence="1">
    <location>
        <begin position="1"/>
        <end position="29"/>
    </location>
</feature>
<gene>
    <name evidence="3" type="ORF">DF3PB_140023</name>
</gene>
<organism evidence="3">
    <name type="scientific">metagenome</name>
    <dbReference type="NCBI Taxonomy" id="256318"/>
    <lineage>
        <taxon>unclassified sequences</taxon>
        <taxon>metagenomes</taxon>
    </lineage>
</organism>
<evidence type="ECO:0000259" key="2">
    <source>
        <dbReference type="Pfam" id="PF13610"/>
    </source>
</evidence>
<proteinExistence type="predicted"/>
<feature type="compositionally biased region" description="Basic residues" evidence="1">
    <location>
        <begin position="1"/>
        <end position="10"/>
    </location>
</feature>
<dbReference type="InterPro" id="IPR032874">
    <property type="entry name" value="DDE_dom"/>
</dbReference>
<accession>A0A380T954</accession>
<evidence type="ECO:0000256" key="1">
    <source>
        <dbReference type="SAM" id="MobiDB-lite"/>
    </source>
</evidence>